<reference evidence="1 2" key="1">
    <citation type="journal article" date="2024" name="Proc. Natl. Acad. Sci. U.S.A.">
        <title>The evolutionary genomics of adaptation to stress in wild rhizobium bacteria.</title>
        <authorList>
            <person name="Kehlet-Delgado H."/>
            <person name="Montoya A.P."/>
            <person name="Jensen K.T."/>
            <person name="Wendlandt C.E."/>
            <person name="Dexheimer C."/>
            <person name="Roberts M."/>
            <person name="Torres Martinez L."/>
            <person name="Friesen M.L."/>
            <person name="Griffitts J.S."/>
            <person name="Porter S.S."/>
        </authorList>
    </citation>
    <scope>NUCLEOTIDE SEQUENCE [LARGE SCALE GENOMIC DNA]</scope>
    <source>
        <strain evidence="1 2">M0468</strain>
    </source>
</reference>
<comment type="caution">
    <text evidence="1">The sequence shown here is derived from an EMBL/GenBank/DDBJ whole genome shotgun (WGS) entry which is preliminary data.</text>
</comment>
<organism evidence="1 2">
    <name type="scientific">Mesorhizobium australicum</name>
    <dbReference type="NCBI Taxonomy" id="536018"/>
    <lineage>
        <taxon>Bacteria</taxon>
        <taxon>Pseudomonadati</taxon>
        <taxon>Pseudomonadota</taxon>
        <taxon>Alphaproteobacteria</taxon>
        <taxon>Hyphomicrobiales</taxon>
        <taxon>Phyllobacteriaceae</taxon>
        <taxon>Mesorhizobium</taxon>
    </lineage>
</organism>
<gene>
    <name evidence="1" type="ORF">NKI81_20630</name>
</gene>
<sequence length="251" mass="27576">MREAFIAMVIFLCLTVAALASTAIWPKLPAKHRDDDTNTVVRHAANLFGVMTSLMLGLMINSARNTFESIDRNVHAYATELILLDRTLRQYGPQTDTVRQPLVVYVQRVAGDSSPTGETLIAANRLSEQLLAEVGTRLSALAPADDAHGFVVQDARQHLQKVLELRWVLIEQSEGTIPVPLITLLVTWLVLIFASFGFRAPRNTITISTYAVSAALVAGAIYLIFDMDVAFSGPIQISMAPMERALSELQQ</sequence>
<dbReference type="EMBL" id="JAMYRI010000012">
    <property type="protein sequence ID" value="MER9286338.1"/>
    <property type="molecule type" value="Genomic_DNA"/>
</dbReference>
<protein>
    <submittedName>
        <fullName evidence="1">DUF4239 domain-containing protein</fullName>
    </submittedName>
</protein>
<evidence type="ECO:0000313" key="1">
    <source>
        <dbReference type="EMBL" id="MER9286338.1"/>
    </source>
</evidence>
<evidence type="ECO:0000313" key="2">
    <source>
        <dbReference type="Proteomes" id="UP001480082"/>
    </source>
</evidence>
<accession>A0ACC6T340</accession>
<proteinExistence type="predicted"/>
<name>A0ACC6T340_9HYPH</name>
<keyword evidence="2" id="KW-1185">Reference proteome</keyword>
<dbReference type="Proteomes" id="UP001480082">
    <property type="component" value="Unassembled WGS sequence"/>
</dbReference>